<reference evidence="2" key="1">
    <citation type="submission" date="2022-12" db="EMBL/GenBank/DDBJ databases">
        <title>Draft genome assemblies for two species of Escallonia (Escalloniales).</title>
        <authorList>
            <person name="Chanderbali A."/>
            <person name="Dervinis C."/>
            <person name="Anghel I."/>
            <person name="Soltis D."/>
            <person name="Soltis P."/>
            <person name="Zapata F."/>
        </authorList>
    </citation>
    <scope>NUCLEOTIDE SEQUENCE</scope>
    <source>
        <strain evidence="2">UCBG92.1500</strain>
        <tissue evidence="2">Leaf</tissue>
    </source>
</reference>
<evidence type="ECO:0000313" key="3">
    <source>
        <dbReference type="Proteomes" id="UP001187471"/>
    </source>
</evidence>
<dbReference type="AlphaFoldDB" id="A0AA88S2R3"/>
<comment type="caution">
    <text evidence="2">The sequence shown here is derived from an EMBL/GenBank/DDBJ whole genome shotgun (WGS) entry which is preliminary data.</text>
</comment>
<evidence type="ECO:0000256" key="1">
    <source>
        <dbReference type="SAM" id="MobiDB-lite"/>
    </source>
</evidence>
<dbReference type="Proteomes" id="UP001187471">
    <property type="component" value="Unassembled WGS sequence"/>
</dbReference>
<name>A0AA88S2R3_9ASTE</name>
<gene>
    <name evidence="2" type="ORF">RJ640_024521</name>
</gene>
<feature type="region of interest" description="Disordered" evidence="1">
    <location>
        <begin position="188"/>
        <end position="249"/>
    </location>
</feature>
<feature type="compositionally biased region" description="Basic and acidic residues" evidence="1">
    <location>
        <begin position="102"/>
        <end position="112"/>
    </location>
</feature>
<keyword evidence="3" id="KW-1185">Reference proteome</keyword>
<feature type="compositionally biased region" description="Basic residues" evidence="1">
    <location>
        <begin position="91"/>
        <end position="101"/>
    </location>
</feature>
<feature type="region of interest" description="Disordered" evidence="1">
    <location>
        <begin position="73"/>
        <end position="120"/>
    </location>
</feature>
<proteinExistence type="predicted"/>
<accession>A0AA88S2R3</accession>
<evidence type="ECO:0000313" key="2">
    <source>
        <dbReference type="EMBL" id="KAK2995063.1"/>
    </source>
</evidence>
<sequence>MAPNAKMVDHLRKMSAMIHDLKAACNNFSDEQQILAVLRSLLDSWDQIKLTMTHNESIKTFARLSHHLELEEERQEAKGNASMFVVESSKRKGSTSKRKRQDKANHDGDGELRKRKKGWKSPYPENFKGYVMLHERPDGVLTEIESRNVDFLEEVFPSRGQVRKDVEFYEMVESDGVSTLSLNKSGEFNYQHGHDDPMSVEDNGSVPSNSQHCDDDPMGAEDSGRDVPHSGSIPLDSQSNEYTPIDDDSHEPRLGRIWLPLGYGKDLKYHGKTKHIETRYHFIRDRVAHREVVQEHILTLMMVADPLTKPFSSDPFHHHVTSLGLRRI</sequence>
<dbReference type="CDD" id="cd09272">
    <property type="entry name" value="RNase_HI_RT_Ty1"/>
    <property type="match status" value="1"/>
</dbReference>
<protein>
    <submittedName>
        <fullName evidence="2">Uncharacterized protein</fullName>
    </submittedName>
</protein>
<dbReference type="EMBL" id="JAVXUO010000140">
    <property type="protein sequence ID" value="KAK2995063.1"/>
    <property type="molecule type" value="Genomic_DNA"/>
</dbReference>
<organism evidence="2 3">
    <name type="scientific">Escallonia rubra</name>
    <dbReference type="NCBI Taxonomy" id="112253"/>
    <lineage>
        <taxon>Eukaryota</taxon>
        <taxon>Viridiplantae</taxon>
        <taxon>Streptophyta</taxon>
        <taxon>Embryophyta</taxon>
        <taxon>Tracheophyta</taxon>
        <taxon>Spermatophyta</taxon>
        <taxon>Magnoliopsida</taxon>
        <taxon>eudicotyledons</taxon>
        <taxon>Gunneridae</taxon>
        <taxon>Pentapetalae</taxon>
        <taxon>asterids</taxon>
        <taxon>campanulids</taxon>
        <taxon>Escalloniales</taxon>
        <taxon>Escalloniaceae</taxon>
        <taxon>Escallonia</taxon>
    </lineage>
</organism>